<keyword evidence="2" id="KW-1185">Reference proteome</keyword>
<organism evidence="1 2">
    <name type="scientific">Salix udensis</name>
    <dbReference type="NCBI Taxonomy" id="889485"/>
    <lineage>
        <taxon>Eukaryota</taxon>
        <taxon>Viridiplantae</taxon>
        <taxon>Streptophyta</taxon>
        <taxon>Embryophyta</taxon>
        <taxon>Tracheophyta</taxon>
        <taxon>Spermatophyta</taxon>
        <taxon>Magnoliopsida</taxon>
        <taxon>eudicotyledons</taxon>
        <taxon>Gunneridae</taxon>
        <taxon>Pentapetalae</taxon>
        <taxon>rosids</taxon>
        <taxon>fabids</taxon>
        <taxon>Malpighiales</taxon>
        <taxon>Salicaceae</taxon>
        <taxon>Saliceae</taxon>
        <taxon>Salix</taxon>
    </lineage>
</organism>
<dbReference type="AlphaFoldDB" id="A0AAD6KTG8"/>
<reference evidence="1 2" key="1">
    <citation type="journal article" date="2023" name="Int. J. Mol. Sci.">
        <title>De Novo Assembly and Annotation of 11 Diverse Shrub Willow (Salix) Genomes Reveals Novel Gene Organization in Sex-Linked Regions.</title>
        <authorList>
            <person name="Hyden B."/>
            <person name="Feng K."/>
            <person name="Yates T.B."/>
            <person name="Jawdy S."/>
            <person name="Cereghino C."/>
            <person name="Smart L.B."/>
            <person name="Muchero W."/>
        </authorList>
    </citation>
    <scope>NUCLEOTIDE SEQUENCE [LARGE SCALE GENOMIC DNA]</scope>
    <source>
        <tissue evidence="1">Shoot tip</tissue>
    </source>
</reference>
<name>A0AAD6KTG8_9ROSI</name>
<accession>A0AAD6KTG8</accession>
<dbReference type="Proteomes" id="UP001162972">
    <property type="component" value="Chromosome 1"/>
</dbReference>
<comment type="caution">
    <text evidence="1">The sequence shown here is derived from an EMBL/GenBank/DDBJ whole genome shotgun (WGS) entry which is preliminary data.</text>
</comment>
<sequence>MACYQLRFRSPQHFPHHLHIFISTCLYIIVKLQKISTCS</sequence>
<dbReference type="EMBL" id="JAPFFJ010000005">
    <property type="protein sequence ID" value="KAJ6428224.1"/>
    <property type="molecule type" value="Genomic_DNA"/>
</dbReference>
<protein>
    <submittedName>
        <fullName evidence="1">Uncharacterized protein</fullName>
    </submittedName>
</protein>
<evidence type="ECO:0000313" key="1">
    <source>
        <dbReference type="EMBL" id="KAJ6428224.1"/>
    </source>
</evidence>
<gene>
    <name evidence="1" type="ORF">OIU84_023610</name>
</gene>
<proteinExistence type="predicted"/>
<evidence type="ECO:0000313" key="2">
    <source>
        <dbReference type="Proteomes" id="UP001162972"/>
    </source>
</evidence>